<feature type="non-terminal residue" evidence="1">
    <location>
        <position position="140"/>
    </location>
</feature>
<organism evidence="1">
    <name type="scientific">Plasmodium chabaudi adami</name>
    <dbReference type="NCBI Taxonomy" id="5826"/>
    <lineage>
        <taxon>Eukaryota</taxon>
        <taxon>Sar</taxon>
        <taxon>Alveolata</taxon>
        <taxon>Apicomplexa</taxon>
        <taxon>Aconoidasida</taxon>
        <taxon>Haemosporida</taxon>
        <taxon>Plasmodiidae</taxon>
        <taxon>Plasmodium</taxon>
        <taxon>Plasmodium (Vinckeia)</taxon>
    </lineage>
</organism>
<evidence type="ECO:0000313" key="1">
    <source>
        <dbReference type="EMBL" id="SCL91027.1"/>
    </source>
</evidence>
<sequence>HIENGIYQGPKGQKYIDYDEVLLSLKHANQASKLLLKLSETGVNDYSAYSTENKNSTIYSKKIGNMDIGRLHVTIPSASKYNDLLWKIWNFNNNQESDSKIINGIISRAYWKDLYLFEKQSIDPNYTPPIKKYALGAVFN</sequence>
<dbReference type="AlphaFoldDB" id="A0A1C6WPS1"/>
<reference evidence="1" key="1">
    <citation type="submission" date="2016-08" db="EMBL/GenBank/DDBJ databases">
        <authorList>
            <consortium name="Pathogen Informatics"/>
        </authorList>
    </citation>
    <scope>NUCLEOTIDE SEQUENCE</scope>
    <source>
        <strain evidence="1">DS</strain>
    </source>
</reference>
<accession>A0A1C6WPS1</accession>
<protein>
    <submittedName>
        <fullName evidence="1">Uncharacterized protein</fullName>
    </submittedName>
</protein>
<feature type="non-terminal residue" evidence="1">
    <location>
        <position position="1"/>
    </location>
</feature>
<proteinExistence type="predicted"/>
<name>A0A1C6WPS1_PLACE</name>
<dbReference type="EMBL" id="FMIN01000390">
    <property type="protein sequence ID" value="SCL91027.1"/>
    <property type="molecule type" value="Genomic_DNA"/>
</dbReference>
<dbReference type="Proteomes" id="UP000507536">
    <property type="component" value="Unassembled WGS sequence"/>
</dbReference>
<gene>
    <name evidence="1" type="ORF">PCHDS_000537800</name>
</gene>